<comment type="caution">
    <text evidence="1">The sequence shown here is derived from an EMBL/GenBank/DDBJ whole genome shotgun (WGS) entry which is preliminary data.</text>
</comment>
<accession>A0AAW1PV15</accession>
<sequence length="86" mass="9764">MRISYAQMLTSLYAQTTHGRERQMTSPHKIERYEATLGALLGASLLEVLLPANLNTTQMRQHKTLSLQEVQLCCIYQDSIDAARQL</sequence>
<dbReference type="EMBL" id="JALJOQ010000005">
    <property type="protein sequence ID" value="KAK9813459.1"/>
    <property type="molecule type" value="Genomic_DNA"/>
</dbReference>
<dbReference type="AlphaFoldDB" id="A0AAW1PV15"/>
<proteinExistence type="predicted"/>
<name>A0AAW1PV15_9CHLO</name>
<dbReference type="Proteomes" id="UP001465755">
    <property type="component" value="Unassembled WGS sequence"/>
</dbReference>
<keyword evidence="2" id="KW-1185">Reference proteome</keyword>
<protein>
    <submittedName>
        <fullName evidence="1">Uncharacterized protein</fullName>
    </submittedName>
</protein>
<evidence type="ECO:0000313" key="2">
    <source>
        <dbReference type="Proteomes" id="UP001465755"/>
    </source>
</evidence>
<organism evidence="1 2">
    <name type="scientific">Symbiochloris irregularis</name>
    <dbReference type="NCBI Taxonomy" id="706552"/>
    <lineage>
        <taxon>Eukaryota</taxon>
        <taxon>Viridiplantae</taxon>
        <taxon>Chlorophyta</taxon>
        <taxon>core chlorophytes</taxon>
        <taxon>Trebouxiophyceae</taxon>
        <taxon>Trebouxiales</taxon>
        <taxon>Trebouxiaceae</taxon>
        <taxon>Symbiochloris</taxon>
    </lineage>
</organism>
<gene>
    <name evidence="1" type="ORF">WJX73_010824</name>
</gene>
<evidence type="ECO:0000313" key="1">
    <source>
        <dbReference type="EMBL" id="KAK9813459.1"/>
    </source>
</evidence>
<reference evidence="1 2" key="1">
    <citation type="journal article" date="2024" name="Nat. Commun.">
        <title>Phylogenomics reveals the evolutionary origins of lichenization in chlorophyte algae.</title>
        <authorList>
            <person name="Puginier C."/>
            <person name="Libourel C."/>
            <person name="Otte J."/>
            <person name="Skaloud P."/>
            <person name="Haon M."/>
            <person name="Grisel S."/>
            <person name="Petersen M."/>
            <person name="Berrin J.G."/>
            <person name="Delaux P.M."/>
            <person name="Dal Grande F."/>
            <person name="Keller J."/>
        </authorList>
    </citation>
    <scope>NUCLEOTIDE SEQUENCE [LARGE SCALE GENOMIC DNA]</scope>
    <source>
        <strain evidence="1 2">SAG 2036</strain>
    </source>
</reference>